<gene>
    <name evidence="2" type="ORF">B0T18DRAFT_186601</name>
</gene>
<feature type="region of interest" description="Disordered" evidence="1">
    <location>
        <begin position="73"/>
        <end position="121"/>
    </location>
</feature>
<evidence type="ECO:0000313" key="2">
    <source>
        <dbReference type="EMBL" id="KAK0743580.1"/>
    </source>
</evidence>
<sequence length="221" mass="24268">MVWQGSLGRGKRHGAFMISRRLPRGTLILISKIKFVHGKWHPPGPFPRPRLPSLPGRIAASVVMVVKRGKAGVETGETETGETKTETKTRERQDEEGTLCCCGGRQSQQSSTHISTPLPRPVLQSSIGFPVSARHRRDKLLAGRRPQVPFLEQGPTGWAQPRYRRQRRRSRASKQRTRRLCYPPAAHCDGGTCSGSSSLSGGLDQTLGCVVSDAGADPQRE</sequence>
<organism evidence="2 3">
    <name type="scientific">Schizothecium vesticola</name>
    <dbReference type="NCBI Taxonomy" id="314040"/>
    <lineage>
        <taxon>Eukaryota</taxon>
        <taxon>Fungi</taxon>
        <taxon>Dikarya</taxon>
        <taxon>Ascomycota</taxon>
        <taxon>Pezizomycotina</taxon>
        <taxon>Sordariomycetes</taxon>
        <taxon>Sordariomycetidae</taxon>
        <taxon>Sordariales</taxon>
        <taxon>Schizotheciaceae</taxon>
        <taxon>Schizothecium</taxon>
    </lineage>
</organism>
<dbReference type="EMBL" id="JAUKUD010000005">
    <property type="protein sequence ID" value="KAK0743580.1"/>
    <property type="molecule type" value="Genomic_DNA"/>
</dbReference>
<reference evidence="2" key="1">
    <citation type="submission" date="2023-06" db="EMBL/GenBank/DDBJ databases">
        <title>Genome-scale phylogeny and comparative genomics of the fungal order Sordariales.</title>
        <authorList>
            <consortium name="Lawrence Berkeley National Laboratory"/>
            <person name="Hensen N."/>
            <person name="Bonometti L."/>
            <person name="Westerberg I."/>
            <person name="Brannstrom I.O."/>
            <person name="Guillou S."/>
            <person name="Cros-Aarteil S."/>
            <person name="Calhoun S."/>
            <person name="Haridas S."/>
            <person name="Kuo A."/>
            <person name="Mondo S."/>
            <person name="Pangilinan J."/>
            <person name="Riley R."/>
            <person name="LaButti K."/>
            <person name="Andreopoulos B."/>
            <person name="Lipzen A."/>
            <person name="Chen C."/>
            <person name="Yanf M."/>
            <person name="Daum C."/>
            <person name="Ng V."/>
            <person name="Clum A."/>
            <person name="Steindorff A."/>
            <person name="Ohm R."/>
            <person name="Martin F."/>
            <person name="Silar P."/>
            <person name="Natvig D."/>
            <person name="Lalanne C."/>
            <person name="Gautier V."/>
            <person name="Ament-velasquez S.L."/>
            <person name="Kruys A."/>
            <person name="Hutchinson M.I."/>
            <person name="Powell A.J."/>
            <person name="Barry K."/>
            <person name="Miller A.N."/>
            <person name="Grigoriev I.V."/>
            <person name="Debuchy R."/>
            <person name="Gladieux P."/>
            <person name="Thoren M.H."/>
            <person name="Johannesson H."/>
        </authorList>
    </citation>
    <scope>NUCLEOTIDE SEQUENCE</scope>
    <source>
        <strain evidence="2">SMH3187-1</strain>
    </source>
</reference>
<keyword evidence="3" id="KW-1185">Reference proteome</keyword>
<feature type="compositionally biased region" description="Basic and acidic residues" evidence="1">
    <location>
        <begin position="81"/>
        <end position="95"/>
    </location>
</feature>
<protein>
    <submittedName>
        <fullName evidence="2">Uncharacterized protein</fullName>
    </submittedName>
</protein>
<comment type="caution">
    <text evidence="2">The sequence shown here is derived from an EMBL/GenBank/DDBJ whole genome shotgun (WGS) entry which is preliminary data.</text>
</comment>
<dbReference type="Proteomes" id="UP001172155">
    <property type="component" value="Unassembled WGS sequence"/>
</dbReference>
<name>A0AA40K2M8_9PEZI</name>
<dbReference type="AlphaFoldDB" id="A0AA40K2M8"/>
<accession>A0AA40K2M8</accession>
<proteinExistence type="predicted"/>
<evidence type="ECO:0000256" key="1">
    <source>
        <dbReference type="SAM" id="MobiDB-lite"/>
    </source>
</evidence>
<evidence type="ECO:0000313" key="3">
    <source>
        <dbReference type="Proteomes" id="UP001172155"/>
    </source>
</evidence>
<feature type="region of interest" description="Disordered" evidence="1">
    <location>
        <begin position="151"/>
        <end position="178"/>
    </location>
</feature>
<feature type="compositionally biased region" description="Basic residues" evidence="1">
    <location>
        <begin position="162"/>
        <end position="178"/>
    </location>
</feature>
<feature type="compositionally biased region" description="Polar residues" evidence="1">
    <location>
        <begin position="105"/>
        <end position="115"/>
    </location>
</feature>